<dbReference type="Pfam" id="PF17921">
    <property type="entry name" value="Integrase_H2C2"/>
    <property type="match status" value="1"/>
</dbReference>
<reference evidence="2" key="1">
    <citation type="submission" date="2020-04" db="EMBL/GenBank/DDBJ databases">
        <authorList>
            <person name="Alioto T."/>
            <person name="Alioto T."/>
            <person name="Gomez Garrido J."/>
        </authorList>
    </citation>
    <scope>NUCLEOTIDE SEQUENCE</scope>
    <source>
        <strain evidence="2">A484AB</strain>
    </source>
</reference>
<dbReference type="EMBL" id="CACRXK020013777">
    <property type="protein sequence ID" value="CAB4025714.1"/>
    <property type="molecule type" value="Genomic_DNA"/>
</dbReference>
<dbReference type="InterPro" id="IPR012337">
    <property type="entry name" value="RNaseH-like_sf"/>
</dbReference>
<feature type="region of interest" description="Disordered" evidence="1">
    <location>
        <begin position="385"/>
        <end position="422"/>
    </location>
</feature>
<dbReference type="FunFam" id="1.10.340.70:FF:000003">
    <property type="entry name" value="Protein CBG25708"/>
    <property type="match status" value="1"/>
</dbReference>
<feature type="region of interest" description="Disordered" evidence="1">
    <location>
        <begin position="288"/>
        <end position="320"/>
    </location>
</feature>
<gene>
    <name evidence="2" type="ORF">PACLA_8A022694</name>
</gene>
<accession>A0A7D9JAK4</accession>
<dbReference type="Gene3D" id="3.30.420.10">
    <property type="entry name" value="Ribonuclease H-like superfamily/Ribonuclease H"/>
    <property type="match status" value="1"/>
</dbReference>
<dbReference type="SUPFAM" id="SSF53098">
    <property type="entry name" value="Ribonuclease H-like"/>
    <property type="match status" value="1"/>
</dbReference>
<dbReference type="InterPro" id="IPR050951">
    <property type="entry name" value="Retrovirus_Pol_polyprotein"/>
</dbReference>
<organism evidence="2 3">
    <name type="scientific">Paramuricea clavata</name>
    <name type="common">Red gorgonian</name>
    <name type="synonym">Violescent sea-whip</name>
    <dbReference type="NCBI Taxonomy" id="317549"/>
    <lineage>
        <taxon>Eukaryota</taxon>
        <taxon>Metazoa</taxon>
        <taxon>Cnidaria</taxon>
        <taxon>Anthozoa</taxon>
        <taxon>Octocorallia</taxon>
        <taxon>Malacalcyonacea</taxon>
        <taxon>Plexauridae</taxon>
        <taxon>Paramuricea</taxon>
    </lineage>
</organism>
<name>A0A7D9JAK4_PARCT</name>
<dbReference type="InterPro" id="IPR041588">
    <property type="entry name" value="Integrase_H2C2"/>
</dbReference>
<proteinExistence type="predicted"/>
<dbReference type="PANTHER" id="PTHR37984">
    <property type="entry name" value="PROTEIN CBG26694"/>
    <property type="match status" value="1"/>
</dbReference>
<feature type="compositionally biased region" description="Basic and acidic residues" evidence="1">
    <location>
        <begin position="295"/>
        <end position="320"/>
    </location>
</feature>
<dbReference type="PANTHER" id="PTHR37984:SF11">
    <property type="entry name" value="INTEGRASE CATALYTIC DOMAIN-CONTAINING PROTEIN"/>
    <property type="match status" value="1"/>
</dbReference>
<dbReference type="OrthoDB" id="5953333at2759"/>
<evidence type="ECO:0000313" key="3">
    <source>
        <dbReference type="Proteomes" id="UP001152795"/>
    </source>
</evidence>
<dbReference type="InterPro" id="IPR001584">
    <property type="entry name" value="Integrase_cat-core"/>
</dbReference>
<dbReference type="AlphaFoldDB" id="A0A7D9JAK4"/>
<comment type="caution">
    <text evidence="2">The sequence shown here is derived from an EMBL/GenBank/DDBJ whole genome shotgun (WGS) entry which is preliminary data.</text>
</comment>
<dbReference type="Pfam" id="PF00665">
    <property type="entry name" value="rve"/>
    <property type="match status" value="1"/>
</dbReference>
<dbReference type="Proteomes" id="UP001152795">
    <property type="component" value="Unassembled WGS sequence"/>
</dbReference>
<dbReference type="GO" id="GO:0003676">
    <property type="term" value="F:nucleic acid binding"/>
    <property type="evidence" value="ECO:0007669"/>
    <property type="project" value="InterPro"/>
</dbReference>
<sequence>MTMSEVKKETENDSTLQKLSQAIKTSIWSDPEIQPYTNVKDELSECDGILLRGTRLVLPQSLQQQAIELAHAGHQGIVKTKRLLREKVWFPSIDRMVQERIKNCIPCQAATQGTMPEPLKMTPLPKAPWNEIAIDFVGPFPSGETLLVVIDEFSRFPEVEILHSTTANAAILKLDGIFSRQGIPKVVKSDNGPPFNSAEFANFASFLGFQHRKVTPYWPLANGEVERFMRTLEKAIRTAHLEKKNWKQEMNVFLRQYRATPHSTTNTSPSEALNSRKLQTLLPQLTEVPNPEADNSIHETDSEKKRKMKEYADKRRRSETSEIKVGDTVLIQQPKANKLSTPFNPSPYKVVARKGSMVTAERGSQKVTRNVSFFKKIKATFITEDATVDESDDPIPHSQHNLKQQVAPPPPRDINKRHKRTR</sequence>
<dbReference type="PROSITE" id="PS50994">
    <property type="entry name" value="INTEGRASE"/>
    <property type="match status" value="1"/>
</dbReference>
<evidence type="ECO:0000313" key="2">
    <source>
        <dbReference type="EMBL" id="CAB4025714.1"/>
    </source>
</evidence>
<dbReference type="FunFam" id="3.30.420.10:FF:000063">
    <property type="entry name" value="Retrovirus-related Pol polyprotein from transposon 297-like Protein"/>
    <property type="match status" value="1"/>
</dbReference>
<evidence type="ECO:0000256" key="1">
    <source>
        <dbReference type="SAM" id="MobiDB-lite"/>
    </source>
</evidence>
<dbReference type="InterPro" id="IPR036397">
    <property type="entry name" value="RNaseH_sf"/>
</dbReference>
<dbReference type="GO" id="GO:0015074">
    <property type="term" value="P:DNA integration"/>
    <property type="evidence" value="ECO:0007669"/>
    <property type="project" value="InterPro"/>
</dbReference>
<dbReference type="Gene3D" id="1.10.340.70">
    <property type="match status" value="1"/>
</dbReference>
<keyword evidence="3" id="KW-1185">Reference proteome</keyword>
<protein>
    <submittedName>
        <fullName evidence="2">PREDICTED: uncharacterized protein K02A2.6-like</fullName>
    </submittedName>
</protein>